<comment type="caution">
    <text evidence="3">The sequence shown here is derived from an EMBL/GenBank/DDBJ whole genome shotgun (WGS) entry which is preliminary data.</text>
</comment>
<dbReference type="InterPro" id="IPR042099">
    <property type="entry name" value="ANL_N_sf"/>
</dbReference>
<dbReference type="GO" id="GO:0016874">
    <property type="term" value="F:ligase activity"/>
    <property type="evidence" value="ECO:0007669"/>
    <property type="project" value="UniProtKB-KW"/>
</dbReference>
<protein>
    <submittedName>
        <fullName evidence="3">Acyl--CoA ligase</fullName>
    </submittedName>
</protein>
<feature type="domain" description="AMP-binding enzyme C-terminal" evidence="2">
    <location>
        <begin position="402"/>
        <end position="477"/>
    </location>
</feature>
<name>A0ABS1MF22_9NOCA</name>
<dbReference type="PANTHER" id="PTHR43767">
    <property type="entry name" value="LONG-CHAIN-FATTY-ACID--COA LIGASE"/>
    <property type="match status" value="1"/>
</dbReference>
<dbReference type="Proteomes" id="UP000602198">
    <property type="component" value="Unassembled WGS sequence"/>
</dbReference>
<keyword evidence="4" id="KW-1185">Reference proteome</keyword>
<dbReference type="EMBL" id="JAERRJ010000011">
    <property type="protein sequence ID" value="MBL1078324.1"/>
    <property type="molecule type" value="Genomic_DNA"/>
</dbReference>
<keyword evidence="3" id="KW-0436">Ligase</keyword>
<proteinExistence type="predicted"/>
<dbReference type="InterPro" id="IPR020845">
    <property type="entry name" value="AMP-binding_CS"/>
</dbReference>
<gene>
    <name evidence="3" type="ORF">JK358_28345</name>
</gene>
<evidence type="ECO:0000259" key="2">
    <source>
        <dbReference type="Pfam" id="PF13193"/>
    </source>
</evidence>
<dbReference type="RefSeq" id="WP_201953413.1">
    <property type="nucleotide sequence ID" value="NZ_JAERRJ010000011.1"/>
</dbReference>
<dbReference type="Pfam" id="PF00501">
    <property type="entry name" value="AMP-binding"/>
    <property type="match status" value="1"/>
</dbReference>
<dbReference type="SUPFAM" id="SSF56801">
    <property type="entry name" value="Acetyl-CoA synthetase-like"/>
    <property type="match status" value="1"/>
</dbReference>
<organism evidence="3 4">
    <name type="scientific">Nocardia acididurans</name>
    <dbReference type="NCBI Taxonomy" id="2802282"/>
    <lineage>
        <taxon>Bacteria</taxon>
        <taxon>Bacillati</taxon>
        <taxon>Actinomycetota</taxon>
        <taxon>Actinomycetes</taxon>
        <taxon>Mycobacteriales</taxon>
        <taxon>Nocardiaceae</taxon>
        <taxon>Nocardia</taxon>
    </lineage>
</organism>
<reference evidence="3 4" key="1">
    <citation type="submission" date="2021-01" db="EMBL/GenBank/DDBJ databases">
        <title>WGS of actinomycetes isolated from Thailand.</title>
        <authorList>
            <person name="Thawai C."/>
        </authorList>
    </citation>
    <scope>NUCLEOTIDE SEQUENCE [LARGE SCALE GENOMIC DNA]</scope>
    <source>
        <strain evidence="3 4">LPG 2</strain>
    </source>
</reference>
<evidence type="ECO:0000313" key="3">
    <source>
        <dbReference type="EMBL" id="MBL1078324.1"/>
    </source>
</evidence>
<accession>A0ABS1MF22</accession>
<dbReference type="InterPro" id="IPR045851">
    <property type="entry name" value="AMP-bd_C_sf"/>
</dbReference>
<dbReference type="Pfam" id="PF13193">
    <property type="entry name" value="AMP-binding_C"/>
    <property type="match status" value="1"/>
</dbReference>
<evidence type="ECO:0000259" key="1">
    <source>
        <dbReference type="Pfam" id="PF00501"/>
    </source>
</evidence>
<dbReference type="InterPro" id="IPR050237">
    <property type="entry name" value="ATP-dep_AMP-bd_enzyme"/>
</dbReference>
<dbReference type="Gene3D" id="3.30.300.30">
    <property type="match status" value="1"/>
</dbReference>
<dbReference type="Gene3D" id="3.40.50.12780">
    <property type="entry name" value="N-terminal domain of ligase-like"/>
    <property type="match status" value="1"/>
</dbReference>
<dbReference type="PANTHER" id="PTHR43767:SF1">
    <property type="entry name" value="NONRIBOSOMAL PEPTIDE SYNTHASE PES1 (EUROFUNG)-RELATED"/>
    <property type="match status" value="1"/>
</dbReference>
<feature type="domain" description="AMP-dependent synthetase/ligase" evidence="1">
    <location>
        <begin position="18"/>
        <end position="352"/>
    </location>
</feature>
<dbReference type="PROSITE" id="PS00455">
    <property type="entry name" value="AMP_BINDING"/>
    <property type="match status" value="1"/>
</dbReference>
<dbReference type="InterPro" id="IPR025110">
    <property type="entry name" value="AMP-bd_C"/>
</dbReference>
<dbReference type="InterPro" id="IPR000873">
    <property type="entry name" value="AMP-dep_synth/lig_dom"/>
</dbReference>
<sequence>MAHDLPVRELANRYLRLAQERPDADALIFQRAPFEGIRLSWADIADRSEKLLAHFVLAGMAPGARCAVTLVDHPDTVPALLALWRLDATAVLIDAAWGNRLRDNVLRHSGADFGLELLPEFRVVRIGSSEGFPHALPDGTAMLGYTSGSTGDPKGIPFTHSKLALTMHASAAAGAALRGGEPSRIACSARLSGSGTLNMHYVWAAFTDAAVVVLPELDLRSGRDYWSRIDEFAVDQTYLVPSLVEIVNHVARPRVAGGAAPLCLTGSAPLPARTQQRFTQKFGLPLVNCYGISEAMCAIFFGHRDRDGSATNDVGVPWLLQARLVDSAGVVVAGAGEGELQLAGPTLLDHYYGNPAATAAAFDGRWFRTGDVMRRETDGVYRIAGRSKDVVMKGGFAVYLNEVEEAALAIPDVLEAGAVGLSLLDGEDIGLLVRLDESSAVGTADVLESIRRDLGRQRAPRRVIAIADPLPRTGQNKLDRRAVTALWETEAALASVSK</sequence>
<evidence type="ECO:0000313" key="4">
    <source>
        <dbReference type="Proteomes" id="UP000602198"/>
    </source>
</evidence>